<dbReference type="FunCoup" id="A0A067NDN6">
    <property type="interactions" value="306"/>
</dbReference>
<evidence type="ECO:0000313" key="8">
    <source>
        <dbReference type="Proteomes" id="UP000027195"/>
    </source>
</evidence>
<proteinExistence type="predicted"/>
<dbReference type="STRING" id="930990.A0A067NDN6"/>
<evidence type="ECO:0000256" key="3">
    <source>
        <dbReference type="ARBA" id="ARBA00022989"/>
    </source>
</evidence>
<feature type="transmembrane region" description="Helical" evidence="5">
    <location>
        <begin position="404"/>
        <end position="420"/>
    </location>
</feature>
<keyword evidence="8" id="KW-1185">Reference proteome</keyword>
<feature type="transmembrane region" description="Helical" evidence="5">
    <location>
        <begin position="30"/>
        <end position="53"/>
    </location>
</feature>
<evidence type="ECO:0000256" key="5">
    <source>
        <dbReference type="SAM" id="Phobius"/>
    </source>
</evidence>
<protein>
    <recommendedName>
        <fullName evidence="6">EXS domain-containing protein</fullName>
    </recommendedName>
</protein>
<gene>
    <name evidence="7" type="ORF">BOTBODRAFT_150872</name>
</gene>
<dbReference type="PANTHER" id="PTHR10783:SF46">
    <property type="entry name" value="PROTEIN ERD1 HOMOLOG 2"/>
    <property type="match status" value="1"/>
</dbReference>
<name>A0A067NDN6_BOTB1</name>
<keyword evidence="4 5" id="KW-0472">Membrane</keyword>
<evidence type="ECO:0000256" key="2">
    <source>
        <dbReference type="ARBA" id="ARBA00022692"/>
    </source>
</evidence>
<accession>A0A067NDN6</accession>
<dbReference type="PROSITE" id="PS51380">
    <property type="entry name" value="EXS"/>
    <property type="match status" value="1"/>
</dbReference>
<dbReference type="InParanoid" id="A0A067NDN6"/>
<dbReference type="Pfam" id="PF03124">
    <property type="entry name" value="EXS"/>
    <property type="match status" value="1"/>
</dbReference>
<feature type="transmembrane region" description="Helical" evidence="5">
    <location>
        <begin position="105"/>
        <end position="124"/>
    </location>
</feature>
<feature type="domain" description="EXS" evidence="6">
    <location>
        <begin position="219"/>
        <end position="489"/>
    </location>
</feature>
<dbReference type="InterPro" id="IPR004342">
    <property type="entry name" value="EXS_C"/>
</dbReference>
<feature type="transmembrane region" description="Helical" evidence="5">
    <location>
        <begin position="136"/>
        <end position="156"/>
    </location>
</feature>
<dbReference type="GO" id="GO:0016020">
    <property type="term" value="C:membrane"/>
    <property type="evidence" value="ECO:0007669"/>
    <property type="project" value="UniProtKB-SubCell"/>
</dbReference>
<comment type="subcellular location">
    <subcellularLocation>
        <location evidence="1">Membrane</location>
        <topology evidence="1">Multi-pass membrane protein</topology>
    </subcellularLocation>
</comment>
<feature type="transmembrane region" description="Helical" evidence="5">
    <location>
        <begin position="305"/>
        <end position="322"/>
    </location>
</feature>
<dbReference type="EMBL" id="KL198016">
    <property type="protein sequence ID" value="KDQ21866.1"/>
    <property type="molecule type" value="Genomic_DNA"/>
</dbReference>
<evidence type="ECO:0000313" key="7">
    <source>
        <dbReference type="EMBL" id="KDQ21866.1"/>
    </source>
</evidence>
<dbReference type="GO" id="GO:0005737">
    <property type="term" value="C:cytoplasm"/>
    <property type="evidence" value="ECO:0007669"/>
    <property type="project" value="TreeGrafter"/>
</dbReference>
<dbReference type="HOGENOM" id="CLU_024081_2_1_1"/>
<dbReference type="AlphaFoldDB" id="A0A067NDN6"/>
<evidence type="ECO:0000256" key="1">
    <source>
        <dbReference type="ARBA" id="ARBA00004141"/>
    </source>
</evidence>
<keyword evidence="3 5" id="KW-1133">Transmembrane helix</keyword>
<evidence type="ECO:0000259" key="6">
    <source>
        <dbReference type="PROSITE" id="PS51380"/>
    </source>
</evidence>
<keyword evidence="2 5" id="KW-0812">Transmembrane</keyword>
<dbReference type="PANTHER" id="PTHR10783">
    <property type="entry name" value="XENOTROPIC AND POLYTROPIC RETROVIRUS RECEPTOR 1-RELATED"/>
    <property type="match status" value="1"/>
</dbReference>
<sequence length="501" mass="56692">MDIDSENLPRDAGALDLSAFNASFPLPYRVLLLAGAGIACWVTNLHILYLLGIDTAFALDIRRDNKPSPQSPPSMSTAARQPPPGPLNFNSFAHPATLYPPVYKLLITYTAWISVGWIAFRLATRGDAELMDDYKIFPIITTLGALFALLCPFNLFQKRERTIFLQCVRRCLVSPLDQPIHFSDVIFADIFTSYAKVIGDMWISACCLWPGGSLVRLPELEGFSSFVVPLLMSLPYFVRFRQCIVEYLASKQQSSRSLFNAVKYATAFPVIFLSAAQRLVVIQPMDNEMSAESAQGVVWHGEYRLFRLWLLAVFINSAYSFWWDVTNDWGFDILLPSSRKHHTHSPRGHPEPRVGKLISATSTPSGGVSTPLPLVQPMELQPSPEDPNSYPYGLRRVLLYRDPIVYYIAIILNLILRFIWSLKLSTHLHSIAELESGIFLMEALELIRRWMWVFVRVEWEVIKKGHVDGRAGGDLRGANELELMLFHEDSTADEKQPGRVR</sequence>
<evidence type="ECO:0000256" key="4">
    <source>
        <dbReference type="ARBA" id="ARBA00023136"/>
    </source>
</evidence>
<organism evidence="7 8">
    <name type="scientific">Botryobasidium botryosum (strain FD-172 SS1)</name>
    <dbReference type="NCBI Taxonomy" id="930990"/>
    <lineage>
        <taxon>Eukaryota</taxon>
        <taxon>Fungi</taxon>
        <taxon>Dikarya</taxon>
        <taxon>Basidiomycota</taxon>
        <taxon>Agaricomycotina</taxon>
        <taxon>Agaricomycetes</taxon>
        <taxon>Cantharellales</taxon>
        <taxon>Botryobasidiaceae</taxon>
        <taxon>Botryobasidium</taxon>
    </lineage>
</organism>
<reference evidence="8" key="1">
    <citation type="journal article" date="2014" name="Proc. Natl. Acad. Sci. U.S.A.">
        <title>Extensive sampling of basidiomycete genomes demonstrates inadequacy of the white-rot/brown-rot paradigm for wood decay fungi.</title>
        <authorList>
            <person name="Riley R."/>
            <person name="Salamov A.A."/>
            <person name="Brown D.W."/>
            <person name="Nagy L.G."/>
            <person name="Floudas D."/>
            <person name="Held B.W."/>
            <person name="Levasseur A."/>
            <person name="Lombard V."/>
            <person name="Morin E."/>
            <person name="Otillar R."/>
            <person name="Lindquist E.A."/>
            <person name="Sun H."/>
            <person name="LaButti K.M."/>
            <person name="Schmutz J."/>
            <person name="Jabbour D."/>
            <person name="Luo H."/>
            <person name="Baker S.E."/>
            <person name="Pisabarro A.G."/>
            <person name="Walton J.D."/>
            <person name="Blanchette R.A."/>
            <person name="Henrissat B."/>
            <person name="Martin F."/>
            <person name="Cullen D."/>
            <person name="Hibbett D.S."/>
            <person name="Grigoriev I.V."/>
        </authorList>
    </citation>
    <scope>NUCLEOTIDE SEQUENCE [LARGE SCALE GENOMIC DNA]</scope>
    <source>
        <strain evidence="8">FD-172 SS1</strain>
    </source>
</reference>
<dbReference type="OrthoDB" id="2159384at2759"/>
<dbReference type="Proteomes" id="UP000027195">
    <property type="component" value="Unassembled WGS sequence"/>
</dbReference>